<dbReference type="STRING" id="51642.NSMM_500015"/>
<evidence type="ECO:0000256" key="1">
    <source>
        <dbReference type="ARBA" id="ARBA00004196"/>
    </source>
</evidence>
<dbReference type="EMBL" id="FMWO01000059">
    <property type="protein sequence ID" value="SCZ86215.1"/>
    <property type="molecule type" value="Genomic_DNA"/>
</dbReference>
<keyword evidence="5" id="KW-1185">Reference proteome</keyword>
<feature type="domain" description="Imelysin-like" evidence="3">
    <location>
        <begin position="134"/>
        <end position="427"/>
    </location>
</feature>
<dbReference type="CDD" id="cd14658">
    <property type="entry name" value="Imelysin-like_IrpA"/>
    <property type="match status" value="1"/>
</dbReference>
<reference evidence="4 5" key="1">
    <citation type="submission" date="2016-10" db="EMBL/GenBank/DDBJ databases">
        <authorList>
            <person name="de Groot N.N."/>
        </authorList>
    </citation>
    <scope>NUCLEOTIDE SEQUENCE [LARGE SCALE GENOMIC DNA]</scope>
    <source>
        <strain evidence="4">1</strain>
    </source>
</reference>
<dbReference type="GO" id="GO:0030313">
    <property type="term" value="C:cell envelope"/>
    <property type="evidence" value="ECO:0007669"/>
    <property type="project" value="UniProtKB-SubCell"/>
</dbReference>
<dbReference type="InterPro" id="IPR038352">
    <property type="entry name" value="Imelysin_sf"/>
</dbReference>
<evidence type="ECO:0000313" key="5">
    <source>
        <dbReference type="Proteomes" id="UP000198729"/>
    </source>
</evidence>
<dbReference type="Pfam" id="PF09375">
    <property type="entry name" value="Peptidase_M75"/>
    <property type="match status" value="1"/>
</dbReference>
<sequence length="439" mass="47727">METWVKLILIGGAAVMFSAISHAEIPEIPKLYVTTNGPQASLYWDEVSGADNYTLIASNLSDGSPFGQFDLDVSSRFSTTLPEGAGFFISIRAENTDGNSNFSIPRLLAVSPDSTEMPSVEQVIQNYARNVVFNTYTDLAEQTKMLRAAIIELQFDTTDKNLYQAQNTWRNARRPWEQSEAFLFGPVDTEGLDPALDSWPINSVDIQNVVDGGIPLTTETVSAFEPTLKGFHVIEYLLYGNDGRKTASQLTTRELAYLIAAANVLSNDARALADAWNPNEGNFLSVFSQAGAGSTAYPSLAAALQEMVEGMIIISDEVVNGKLSKPLAERNATFVESQFSSNSRSDFMNNIRSIRNVYTGNYSLSEGPGLNALVKPINPALDEAINNQIEKAIAAIHAIPQPFTESIVSNASLVQEAIDEVKTLLSLLVDQLLPLVPSA</sequence>
<dbReference type="InterPro" id="IPR018976">
    <property type="entry name" value="Imelysin-like"/>
</dbReference>
<dbReference type="OrthoDB" id="9764688at2"/>
<evidence type="ECO:0000313" key="4">
    <source>
        <dbReference type="EMBL" id="SCZ86215.1"/>
    </source>
</evidence>
<gene>
    <name evidence="4" type="ORF">NSMM_500015</name>
</gene>
<dbReference type="RefSeq" id="WP_090287109.1">
    <property type="nucleotide sequence ID" value="NZ_FMWO01000059.1"/>
</dbReference>
<proteinExistence type="predicted"/>
<dbReference type="Gene3D" id="1.20.1420.20">
    <property type="entry name" value="M75 peptidase, HXXE motif"/>
    <property type="match status" value="1"/>
</dbReference>
<comment type="subcellular location">
    <subcellularLocation>
        <location evidence="1">Cell envelope</location>
    </subcellularLocation>
</comment>
<dbReference type="Proteomes" id="UP000198729">
    <property type="component" value="Unassembled WGS sequence"/>
</dbReference>
<dbReference type="InterPro" id="IPR034982">
    <property type="entry name" value="Imelysin-like_IrpA"/>
</dbReference>
<keyword evidence="2" id="KW-0732">Signal</keyword>
<dbReference type="AlphaFoldDB" id="A0A1G5SG85"/>
<accession>A0A1G5SG85</accession>
<evidence type="ECO:0000256" key="2">
    <source>
        <dbReference type="ARBA" id="ARBA00022729"/>
    </source>
</evidence>
<evidence type="ECO:0000259" key="3">
    <source>
        <dbReference type="Pfam" id="PF09375"/>
    </source>
</evidence>
<organism evidence="4 5">
    <name type="scientific">Nitrosomonas mobilis</name>
    <dbReference type="NCBI Taxonomy" id="51642"/>
    <lineage>
        <taxon>Bacteria</taxon>
        <taxon>Pseudomonadati</taxon>
        <taxon>Pseudomonadota</taxon>
        <taxon>Betaproteobacteria</taxon>
        <taxon>Nitrosomonadales</taxon>
        <taxon>Nitrosomonadaceae</taxon>
        <taxon>Nitrosomonas</taxon>
    </lineage>
</organism>
<name>A0A1G5SG85_9PROT</name>
<protein>
    <submittedName>
        <fullName evidence="4">Imelysin (Modular protein)</fullName>
    </submittedName>
</protein>